<evidence type="ECO:0008006" key="3">
    <source>
        <dbReference type="Google" id="ProtNLM"/>
    </source>
</evidence>
<sequence length="285" mass="30577">MSGPAARTPEDEEFDEADVILADLRRKTETGESDLPWGDCVDRTWSADGALRVTREYSASLQPGAPRLLIRELPYSAHPCSGVGGTGGVVWPGALVLCELLRERRDELLADAQVMLEIGAGCGLAGLCAASLFAELPAASGRRVILTDGPEAVMENLQHNVEANSVRLPGLRLEAARLTWEELLDGTTPPPVEEVDFLVGSDVIWGGRAPLVANVARRLVKPLGWVAISAQEGREGLGEFEANLRGDAGPASTQPLVGPDFDVEVRHTSCEGEAFVLFICHRHQK</sequence>
<accession>A0A813GKK2</accession>
<evidence type="ECO:0000313" key="1">
    <source>
        <dbReference type="EMBL" id="CAE8627586.1"/>
    </source>
</evidence>
<dbReference type="InterPro" id="IPR019410">
    <property type="entry name" value="Methyltransf_16"/>
</dbReference>
<dbReference type="AlphaFoldDB" id="A0A813GKK2"/>
<organism evidence="1 2">
    <name type="scientific">Polarella glacialis</name>
    <name type="common">Dinoflagellate</name>
    <dbReference type="NCBI Taxonomy" id="89957"/>
    <lineage>
        <taxon>Eukaryota</taxon>
        <taxon>Sar</taxon>
        <taxon>Alveolata</taxon>
        <taxon>Dinophyceae</taxon>
        <taxon>Suessiales</taxon>
        <taxon>Suessiaceae</taxon>
        <taxon>Polarella</taxon>
    </lineage>
</organism>
<dbReference type="InterPro" id="IPR029063">
    <property type="entry name" value="SAM-dependent_MTases_sf"/>
</dbReference>
<dbReference type="PANTHER" id="PTHR14614:SF130">
    <property type="entry name" value="PROTEIN-LYSINE N-METHYLTRANSFERASE EEF2KMT"/>
    <property type="match status" value="1"/>
</dbReference>
<dbReference type="OrthoDB" id="447886at2759"/>
<protein>
    <recommendedName>
        <fullName evidence="3">Calmodulin-lysine N-methyltransferase</fullName>
    </recommendedName>
</protein>
<dbReference type="PANTHER" id="PTHR14614">
    <property type="entry name" value="HEPATOCELLULAR CARCINOMA-ASSOCIATED ANTIGEN"/>
    <property type="match status" value="1"/>
</dbReference>
<dbReference type="Proteomes" id="UP000654075">
    <property type="component" value="Unassembled WGS sequence"/>
</dbReference>
<dbReference type="EMBL" id="CAJNNV010029214">
    <property type="protein sequence ID" value="CAE8627586.1"/>
    <property type="molecule type" value="Genomic_DNA"/>
</dbReference>
<gene>
    <name evidence="1" type="ORF">PGLA1383_LOCUS44317</name>
</gene>
<dbReference type="Gene3D" id="3.40.50.150">
    <property type="entry name" value="Vaccinia Virus protein VP39"/>
    <property type="match status" value="1"/>
</dbReference>
<keyword evidence="2" id="KW-1185">Reference proteome</keyword>
<comment type="caution">
    <text evidence="1">The sequence shown here is derived from an EMBL/GenBank/DDBJ whole genome shotgun (WGS) entry which is preliminary data.</text>
</comment>
<reference evidence="1" key="1">
    <citation type="submission" date="2021-02" db="EMBL/GenBank/DDBJ databases">
        <authorList>
            <person name="Dougan E. K."/>
            <person name="Rhodes N."/>
            <person name="Thang M."/>
            <person name="Chan C."/>
        </authorList>
    </citation>
    <scope>NUCLEOTIDE SEQUENCE</scope>
</reference>
<name>A0A813GKK2_POLGL</name>
<dbReference type="SUPFAM" id="SSF53335">
    <property type="entry name" value="S-adenosyl-L-methionine-dependent methyltransferases"/>
    <property type="match status" value="1"/>
</dbReference>
<proteinExistence type="predicted"/>
<evidence type="ECO:0000313" key="2">
    <source>
        <dbReference type="Proteomes" id="UP000654075"/>
    </source>
</evidence>
<dbReference type="Pfam" id="PF10294">
    <property type="entry name" value="Methyltransf_16"/>
    <property type="match status" value="1"/>
</dbReference>